<reference evidence="2 3" key="1">
    <citation type="submission" date="2020-08" db="EMBL/GenBank/DDBJ databases">
        <title>Genomic Encyclopedia of Type Strains, Phase IV (KMG-IV): sequencing the most valuable type-strain genomes for metagenomic binning, comparative biology and taxonomic classification.</title>
        <authorList>
            <person name="Goeker M."/>
        </authorList>
    </citation>
    <scope>NUCLEOTIDE SEQUENCE [LARGE SCALE GENOMIC DNA]</scope>
    <source>
        <strain evidence="2 3">DSM 12251</strain>
    </source>
</reference>
<dbReference type="InterPro" id="IPR032710">
    <property type="entry name" value="NTF2-like_dom_sf"/>
</dbReference>
<gene>
    <name evidence="2" type="ORF">HNQ64_000807</name>
</gene>
<dbReference type="InterPro" id="IPR037401">
    <property type="entry name" value="SnoaL-like"/>
</dbReference>
<name>A0A7W8DNN6_9BACT</name>
<keyword evidence="3" id="KW-1185">Reference proteome</keyword>
<accession>A0A7W8DNN6</accession>
<dbReference type="PANTHER" id="PTHR41252:SF1">
    <property type="entry name" value="BLR2505 PROTEIN"/>
    <property type="match status" value="1"/>
</dbReference>
<organism evidence="2 3">
    <name type="scientific">Prosthecobacter dejongeii</name>
    <dbReference type="NCBI Taxonomy" id="48465"/>
    <lineage>
        <taxon>Bacteria</taxon>
        <taxon>Pseudomonadati</taxon>
        <taxon>Verrucomicrobiota</taxon>
        <taxon>Verrucomicrobiia</taxon>
        <taxon>Verrucomicrobiales</taxon>
        <taxon>Verrucomicrobiaceae</taxon>
        <taxon>Prosthecobacter</taxon>
    </lineage>
</organism>
<dbReference type="AlphaFoldDB" id="A0A7W8DNN6"/>
<comment type="caution">
    <text evidence="2">The sequence shown here is derived from an EMBL/GenBank/DDBJ whole genome shotgun (WGS) entry which is preliminary data.</text>
</comment>
<feature type="domain" description="SnoaL-like" evidence="1">
    <location>
        <begin position="7"/>
        <end position="113"/>
    </location>
</feature>
<dbReference type="PANTHER" id="PTHR41252">
    <property type="entry name" value="BLR2505 PROTEIN"/>
    <property type="match status" value="1"/>
</dbReference>
<dbReference type="Proteomes" id="UP000534294">
    <property type="component" value="Unassembled WGS sequence"/>
</dbReference>
<protein>
    <recommendedName>
        <fullName evidence="1">SnoaL-like domain-containing protein</fullName>
    </recommendedName>
</protein>
<dbReference type="Pfam" id="PF12680">
    <property type="entry name" value="SnoaL_2"/>
    <property type="match status" value="1"/>
</dbReference>
<dbReference type="EMBL" id="JACHIF010000001">
    <property type="protein sequence ID" value="MBB5036573.1"/>
    <property type="molecule type" value="Genomic_DNA"/>
</dbReference>
<proteinExistence type="predicted"/>
<evidence type="ECO:0000313" key="2">
    <source>
        <dbReference type="EMBL" id="MBB5036573.1"/>
    </source>
</evidence>
<dbReference type="SUPFAM" id="SSF54427">
    <property type="entry name" value="NTF2-like"/>
    <property type="match status" value="1"/>
</dbReference>
<sequence length="131" mass="14709">MTSLETIRDLYRAMREKDDAAVHALCAEDIVWQQSAGFPGGSTWHGPASVIENVFRANSRRWTGFAFTEEEMMEFGDRVTVLGHYSGTSPATGKSMRVAVAHVYDLKEGKVTRFRMYADTHPMWQAMTADA</sequence>
<dbReference type="RefSeq" id="WP_184205547.1">
    <property type="nucleotide sequence ID" value="NZ_JACHIF010000001.1"/>
</dbReference>
<evidence type="ECO:0000313" key="3">
    <source>
        <dbReference type="Proteomes" id="UP000534294"/>
    </source>
</evidence>
<dbReference type="Gene3D" id="3.10.450.50">
    <property type="match status" value="1"/>
</dbReference>
<evidence type="ECO:0000259" key="1">
    <source>
        <dbReference type="Pfam" id="PF12680"/>
    </source>
</evidence>